<dbReference type="Pfam" id="PF12796">
    <property type="entry name" value="Ank_2"/>
    <property type="match status" value="2"/>
</dbReference>
<protein>
    <recommendedName>
        <fullName evidence="6">Ankyrin repeat protein</fullName>
    </recommendedName>
</protein>
<keyword evidence="5" id="KW-1185">Reference proteome</keyword>
<proteinExistence type="predicted"/>
<sequence>MSTGALTELHAAVKADDRAQVEAILKAGGDVNTAALDGRSALYVAAESDSVAVAKLLLAKGAVISAEIKGGWRALHVAASKNNSRVAKLLASKGASLDAADELGRLPLHIAAQNNSVNTIKVLISSGASLETALKGGWRPLHIAANKNYGGVAKILLDAGASADCPDEGGWTPLHVAASRNSVAVAKQLLAKGASAESESEHGWKPLHAAANRNSVDVAKCVPSEATPQEKAERNATLPHRVCWEYDFHSFLPEELYEKFGVASYSSQFSTDRVFTRDSFESVVEGVYTARVRRFCDELDGTNGLPNILAIEAYAASEDTAWQQLIWYILNLEKVLDSYRGLWITRPACRFSSVIPDMLGKNAIDTIISACSTELDRTVHVHGLVEGLDLPNGG</sequence>
<gene>
    <name evidence="4" type="ORF">Poli38472_010162</name>
</gene>
<evidence type="ECO:0000313" key="5">
    <source>
        <dbReference type="Proteomes" id="UP000794436"/>
    </source>
</evidence>
<keyword evidence="2 3" id="KW-0040">ANK repeat</keyword>
<reference evidence="4" key="1">
    <citation type="submission" date="2019-03" db="EMBL/GenBank/DDBJ databases">
        <title>Long read genome sequence of the mycoparasitic Pythium oligandrum ATCC 38472 isolated from sugarbeet rhizosphere.</title>
        <authorList>
            <person name="Gaulin E."/>
        </authorList>
    </citation>
    <scope>NUCLEOTIDE SEQUENCE</scope>
    <source>
        <strain evidence="4">ATCC 38472_TT</strain>
    </source>
</reference>
<evidence type="ECO:0008006" key="6">
    <source>
        <dbReference type="Google" id="ProtNLM"/>
    </source>
</evidence>
<dbReference type="EMBL" id="SPLM01000111">
    <property type="protein sequence ID" value="TMW58603.1"/>
    <property type="molecule type" value="Genomic_DNA"/>
</dbReference>
<feature type="repeat" description="ANK" evidence="3">
    <location>
        <begin position="103"/>
        <end position="135"/>
    </location>
</feature>
<dbReference type="InterPro" id="IPR036770">
    <property type="entry name" value="Ankyrin_rpt-contain_sf"/>
</dbReference>
<dbReference type="Pfam" id="PF00023">
    <property type="entry name" value="Ank"/>
    <property type="match status" value="1"/>
</dbReference>
<dbReference type="PROSITE" id="PS50088">
    <property type="entry name" value="ANK_REPEAT"/>
    <property type="match status" value="5"/>
</dbReference>
<dbReference type="OrthoDB" id="93059at2759"/>
<evidence type="ECO:0000256" key="1">
    <source>
        <dbReference type="ARBA" id="ARBA00022737"/>
    </source>
</evidence>
<dbReference type="PANTHER" id="PTHR24198:SF165">
    <property type="entry name" value="ANKYRIN REPEAT-CONTAINING PROTEIN-RELATED"/>
    <property type="match status" value="1"/>
</dbReference>
<dbReference type="InterPro" id="IPR002110">
    <property type="entry name" value="Ankyrin_rpt"/>
</dbReference>
<feature type="repeat" description="ANK" evidence="3">
    <location>
        <begin position="169"/>
        <end position="201"/>
    </location>
</feature>
<dbReference type="PROSITE" id="PS50297">
    <property type="entry name" value="ANK_REP_REGION"/>
    <property type="match status" value="5"/>
</dbReference>
<keyword evidence="1" id="KW-0677">Repeat</keyword>
<feature type="repeat" description="ANK" evidence="3">
    <location>
        <begin position="70"/>
        <end position="102"/>
    </location>
</feature>
<dbReference type="SUPFAM" id="SSF48403">
    <property type="entry name" value="Ankyrin repeat"/>
    <property type="match status" value="1"/>
</dbReference>
<dbReference type="SMART" id="SM00248">
    <property type="entry name" value="ANK"/>
    <property type="match status" value="7"/>
</dbReference>
<dbReference type="Gene3D" id="1.25.40.20">
    <property type="entry name" value="Ankyrin repeat-containing domain"/>
    <property type="match status" value="3"/>
</dbReference>
<dbReference type="PANTHER" id="PTHR24198">
    <property type="entry name" value="ANKYRIN REPEAT AND PROTEIN KINASE DOMAIN-CONTAINING PROTEIN"/>
    <property type="match status" value="1"/>
</dbReference>
<accession>A0A8K1FHB1</accession>
<name>A0A8K1FHB1_PYTOL</name>
<dbReference type="AlphaFoldDB" id="A0A8K1FHB1"/>
<evidence type="ECO:0000256" key="2">
    <source>
        <dbReference type="ARBA" id="ARBA00023043"/>
    </source>
</evidence>
<dbReference type="Proteomes" id="UP000794436">
    <property type="component" value="Unassembled WGS sequence"/>
</dbReference>
<comment type="caution">
    <text evidence="4">The sequence shown here is derived from an EMBL/GenBank/DDBJ whole genome shotgun (WGS) entry which is preliminary data.</text>
</comment>
<evidence type="ECO:0000256" key="3">
    <source>
        <dbReference type="PROSITE-ProRule" id="PRU00023"/>
    </source>
</evidence>
<organism evidence="4 5">
    <name type="scientific">Pythium oligandrum</name>
    <name type="common">Mycoparasitic fungus</name>
    <dbReference type="NCBI Taxonomy" id="41045"/>
    <lineage>
        <taxon>Eukaryota</taxon>
        <taxon>Sar</taxon>
        <taxon>Stramenopiles</taxon>
        <taxon>Oomycota</taxon>
        <taxon>Peronosporomycetes</taxon>
        <taxon>Pythiales</taxon>
        <taxon>Pythiaceae</taxon>
        <taxon>Pythium</taxon>
    </lineage>
</organism>
<evidence type="ECO:0000313" key="4">
    <source>
        <dbReference type="EMBL" id="TMW58603.1"/>
    </source>
</evidence>
<feature type="repeat" description="ANK" evidence="3">
    <location>
        <begin position="136"/>
        <end position="168"/>
    </location>
</feature>
<feature type="repeat" description="ANK" evidence="3">
    <location>
        <begin position="37"/>
        <end position="69"/>
    </location>
</feature>